<dbReference type="AlphaFoldDB" id="A0AA42CJQ3"/>
<keyword evidence="2" id="KW-0378">Hydrolase</keyword>
<reference evidence="4" key="2">
    <citation type="submission" date="2022-10" db="EMBL/GenBank/DDBJ databases">
        <authorList>
            <person name="Trinh H.N."/>
        </authorList>
    </citation>
    <scope>NUCLEOTIDE SEQUENCE</scope>
    <source>
        <strain evidence="4">RN2-1</strain>
    </source>
</reference>
<dbReference type="GO" id="GO:0016810">
    <property type="term" value="F:hydrolase activity, acting on carbon-nitrogen (but not peptide) bonds"/>
    <property type="evidence" value="ECO:0007669"/>
    <property type="project" value="InterPro"/>
</dbReference>
<dbReference type="InterPro" id="IPR050287">
    <property type="entry name" value="MTA/SAH_deaminase"/>
</dbReference>
<dbReference type="PANTHER" id="PTHR43794:SF11">
    <property type="entry name" value="AMIDOHYDROLASE-RELATED DOMAIN-CONTAINING PROTEIN"/>
    <property type="match status" value="1"/>
</dbReference>
<evidence type="ECO:0000256" key="1">
    <source>
        <dbReference type="ARBA" id="ARBA00006745"/>
    </source>
</evidence>
<dbReference type="Gene3D" id="3.20.20.140">
    <property type="entry name" value="Metal-dependent hydrolases"/>
    <property type="match status" value="1"/>
</dbReference>
<organism evidence="4 5">
    <name type="scientific">Limobrevibacterium gyesilva</name>
    <dbReference type="NCBI Taxonomy" id="2991712"/>
    <lineage>
        <taxon>Bacteria</taxon>
        <taxon>Pseudomonadati</taxon>
        <taxon>Pseudomonadota</taxon>
        <taxon>Alphaproteobacteria</taxon>
        <taxon>Acetobacterales</taxon>
        <taxon>Acetobacteraceae</taxon>
        <taxon>Limobrevibacterium</taxon>
    </lineage>
</organism>
<comment type="similarity">
    <text evidence="1">Belongs to the metallo-dependent hydrolases superfamily. ATZ/TRZ family.</text>
</comment>
<dbReference type="EMBL" id="JAPDNT010000029">
    <property type="protein sequence ID" value="MCW3477095.1"/>
    <property type="molecule type" value="Genomic_DNA"/>
</dbReference>
<reference evidence="4" key="1">
    <citation type="submission" date="2022-09" db="EMBL/GenBank/DDBJ databases">
        <title>Rhodovastum sp. nov. RN2-1 isolated from soil in Seongnam, South Korea.</title>
        <authorList>
            <person name="Le N.T."/>
        </authorList>
    </citation>
    <scope>NUCLEOTIDE SEQUENCE</scope>
    <source>
        <strain evidence="4">RN2-1</strain>
    </source>
</reference>
<dbReference type="SUPFAM" id="SSF51556">
    <property type="entry name" value="Metallo-dependent hydrolases"/>
    <property type="match status" value="1"/>
</dbReference>
<protein>
    <submittedName>
        <fullName evidence="4">Amidohydrolase family protein</fullName>
    </submittedName>
</protein>
<evidence type="ECO:0000259" key="3">
    <source>
        <dbReference type="Pfam" id="PF01979"/>
    </source>
</evidence>
<evidence type="ECO:0000313" key="4">
    <source>
        <dbReference type="EMBL" id="MCW3477095.1"/>
    </source>
</evidence>
<dbReference type="Proteomes" id="UP001165679">
    <property type="component" value="Unassembled WGS sequence"/>
</dbReference>
<accession>A0AA42CJQ3</accession>
<gene>
    <name evidence="4" type="ORF">OL599_21220</name>
</gene>
<dbReference type="InterPro" id="IPR011059">
    <property type="entry name" value="Metal-dep_hydrolase_composite"/>
</dbReference>
<dbReference type="InterPro" id="IPR032466">
    <property type="entry name" value="Metal_Hydrolase"/>
</dbReference>
<dbReference type="Gene3D" id="2.30.40.10">
    <property type="entry name" value="Urease, subunit C, domain 1"/>
    <property type="match status" value="1"/>
</dbReference>
<dbReference type="Pfam" id="PF01979">
    <property type="entry name" value="Amidohydro_1"/>
    <property type="match status" value="1"/>
</dbReference>
<evidence type="ECO:0000313" key="5">
    <source>
        <dbReference type="Proteomes" id="UP001165679"/>
    </source>
</evidence>
<name>A0AA42CJQ3_9PROT</name>
<keyword evidence="5" id="KW-1185">Reference proteome</keyword>
<comment type="caution">
    <text evidence="4">The sequence shown here is derived from an EMBL/GenBank/DDBJ whole genome shotgun (WGS) entry which is preliminary data.</text>
</comment>
<dbReference type="RefSeq" id="WP_264716014.1">
    <property type="nucleotide sequence ID" value="NZ_JAPDNT010000029.1"/>
</dbReference>
<sequence>MAEPRDCDLIIRNGLVVTMDPERTVWQQGAVAVAGTAIVAVGPTTEILSHWRAPSVLDAGGAPVHPGFIDAHYHVPNHLTRGVFPEAAVSSNYFASYALWYDRMDEEDEHAAGLCAGLEMLRSGVTCFMEPGTVFATAAVAASAEAVGIRASLCEPFLSDAGYNDTLSRMRRVLPDTARCLRTLGQELWRNRDDTALVRGHVGLFGSGSASDELTRSASALAKEEGAVFTQHQNTRVSEVQAQEAMVGGTHPLLHLAELGALGPHCSFTHMNLIRDDEAPVVLDSGMSVIWCAAASMNWGFGGTGRRRPHADFHRAGVPVALGVDVPKFGHDTGPLAAYLLSRDHGDSAPLGIEDIFEMATLRGARAVGMADRIGSLEPGKRADIVIRTMADASAQPGWSPLQNILLASRSRSIDTVLVDGRIVLRHGCSTVLDEAAVYDRARQRVTRLAAAVGLAPASTWPVRSQRAC</sequence>
<feature type="domain" description="Amidohydrolase-related" evidence="3">
    <location>
        <begin position="65"/>
        <end position="424"/>
    </location>
</feature>
<proteinExistence type="inferred from homology"/>
<dbReference type="PANTHER" id="PTHR43794">
    <property type="entry name" value="AMINOHYDROLASE SSNA-RELATED"/>
    <property type="match status" value="1"/>
</dbReference>
<evidence type="ECO:0000256" key="2">
    <source>
        <dbReference type="ARBA" id="ARBA00022801"/>
    </source>
</evidence>
<dbReference type="InterPro" id="IPR006680">
    <property type="entry name" value="Amidohydro-rel"/>
</dbReference>
<dbReference type="SUPFAM" id="SSF51338">
    <property type="entry name" value="Composite domain of metallo-dependent hydrolases"/>
    <property type="match status" value="2"/>
</dbReference>